<feature type="domain" description="Ricin B lectin" evidence="18">
    <location>
        <begin position="467"/>
        <end position="593"/>
    </location>
</feature>
<dbReference type="InterPro" id="IPR001173">
    <property type="entry name" value="Glyco_trans_2-like"/>
</dbReference>
<dbReference type="SUPFAM" id="SSF53448">
    <property type="entry name" value="Nucleotide-diphospho-sugar transferases"/>
    <property type="match status" value="1"/>
</dbReference>
<dbReference type="SUPFAM" id="SSF50370">
    <property type="entry name" value="Ricin B-like lectins"/>
    <property type="match status" value="1"/>
</dbReference>
<dbReference type="Pfam" id="PF00652">
    <property type="entry name" value="Ricin_B_lectin"/>
    <property type="match status" value="1"/>
</dbReference>
<keyword evidence="11 17" id="KW-1133">Transmembrane helix</keyword>
<evidence type="ECO:0000256" key="15">
    <source>
        <dbReference type="ARBA" id="ARBA00023180"/>
    </source>
</evidence>
<dbReference type="InterPro" id="IPR045885">
    <property type="entry name" value="GalNAc-T"/>
</dbReference>
<organism evidence="19 20">
    <name type="scientific">Strongyloides papillosus</name>
    <name type="common">Intestinal threadworm</name>
    <dbReference type="NCBI Taxonomy" id="174720"/>
    <lineage>
        <taxon>Eukaryota</taxon>
        <taxon>Metazoa</taxon>
        <taxon>Ecdysozoa</taxon>
        <taxon>Nematoda</taxon>
        <taxon>Chromadorea</taxon>
        <taxon>Rhabditida</taxon>
        <taxon>Tylenchina</taxon>
        <taxon>Panagrolaimomorpha</taxon>
        <taxon>Strongyloidoidea</taxon>
        <taxon>Strongyloididae</taxon>
        <taxon>Strongyloides</taxon>
    </lineage>
</organism>
<dbReference type="AlphaFoldDB" id="A0A0N5BZT2"/>
<evidence type="ECO:0000256" key="17">
    <source>
        <dbReference type="RuleBase" id="RU361242"/>
    </source>
</evidence>
<dbReference type="GO" id="GO:0000139">
    <property type="term" value="C:Golgi membrane"/>
    <property type="evidence" value="ECO:0007669"/>
    <property type="project" value="UniProtKB-SubCell"/>
</dbReference>
<dbReference type="UniPathway" id="UPA00378"/>
<keyword evidence="19" id="KW-1185">Reference proteome</keyword>
<evidence type="ECO:0000256" key="1">
    <source>
        <dbReference type="ARBA" id="ARBA00001936"/>
    </source>
</evidence>
<evidence type="ECO:0000256" key="16">
    <source>
        <dbReference type="ARBA" id="ARBA00023211"/>
    </source>
</evidence>
<keyword evidence="8" id="KW-0479">Metal-binding</keyword>
<evidence type="ECO:0000256" key="3">
    <source>
        <dbReference type="ARBA" id="ARBA00004922"/>
    </source>
</evidence>
<evidence type="ECO:0000256" key="10">
    <source>
        <dbReference type="ARBA" id="ARBA00022968"/>
    </source>
</evidence>
<dbReference type="PANTHER" id="PTHR11675">
    <property type="entry name" value="N-ACETYLGALACTOSAMINYLTRANSFERASE"/>
    <property type="match status" value="1"/>
</dbReference>
<keyword evidence="12 17" id="KW-0333">Golgi apparatus</keyword>
<dbReference type="Gene3D" id="3.90.550.10">
    <property type="entry name" value="Spore Coat Polysaccharide Biosynthesis Protein SpsA, Chain A"/>
    <property type="match status" value="1"/>
</dbReference>
<keyword evidence="16 17" id="KW-0464">Manganese</keyword>
<dbReference type="EC" id="2.4.1.-" evidence="17"/>
<evidence type="ECO:0000256" key="13">
    <source>
        <dbReference type="ARBA" id="ARBA00023136"/>
    </source>
</evidence>
<proteinExistence type="inferred from homology"/>
<comment type="subcellular location">
    <subcellularLocation>
        <location evidence="2 17">Golgi apparatus membrane</location>
        <topology evidence="2 17">Single-pass type II membrane protein</topology>
    </subcellularLocation>
</comment>
<feature type="transmembrane region" description="Helical" evidence="17">
    <location>
        <begin position="21"/>
        <end position="40"/>
    </location>
</feature>
<evidence type="ECO:0000256" key="7">
    <source>
        <dbReference type="ARBA" id="ARBA00022692"/>
    </source>
</evidence>
<keyword evidence="10" id="KW-0735">Signal-anchor</keyword>
<dbReference type="Proteomes" id="UP000046392">
    <property type="component" value="Unplaced"/>
</dbReference>
<evidence type="ECO:0000256" key="12">
    <source>
        <dbReference type="ARBA" id="ARBA00023034"/>
    </source>
</evidence>
<evidence type="ECO:0000256" key="11">
    <source>
        <dbReference type="ARBA" id="ARBA00022989"/>
    </source>
</evidence>
<evidence type="ECO:0000259" key="18">
    <source>
        <dbReference type="SMART" id="SM00458"/>
    </source>
</evidence>
<dbReference type="FunFam" id="3.90.550.10:FF:000021">
    <property type="entry name" value="Polypeptide N-acetylgalactosaminyltransferase"/>
    <property type="match status" value="1"/>
</dbReference>
<evidence type="ECO:0000313" key="19">
    <source>
        <dbReference type="Proteomes" id="UP000046392"/>
    </source>
</evidence>
<keyword evidence="6 17" id="KW-0808">Transferase</keyword>
<evidence type="ECO:0000313" key="20">
    <source>
        <dbReference type="WBParaSite" id="SPAL_0001127200.2"/>
    </source>
</evidence>
<comment type="cofactor">
    <cofactor evidence="1 17">
        <name>Mn(2+)</name>
        <dbReference type="ChEBI" id="CHEBI:29035"/>
    </cofactor>
</comment>
<dbReference type="GO" id="GO:0030246">
    <property type="term" value="F:carbohydrate binding"/>
    <property type="evidence" value="ECO:0007669"/>
    <property type="project" value="UniProtKB-KW"/>
</dbReference>
<dbReference type="GO" id="GO:0004653">
    <property type="term" value="F:polypeptide N-acetylgalactosaminyltransferase activity"/>
    <property type="evidence" value="ECO:0007669"/>
    <property type="project" value="TreeGrafter"/>
</dbReference>
<evidence type="ECO:0000256" key="5">
    <source>
        <dbReference type="ARBA" id="ARBA00022676"/>
    </source>
</evidence>
<dbReference type="Gene3D" id="2.80.10.50">
    <property type="match status" value="1"/>
</dbReference>
<dbReference type="CDD" id="cd02510">
    <property type="entry name" value="pp-GalNAc-T"/>
    <property type="match status" value="1"/>
</dbReference>
<dbReference type="Pfam" id="PF00535">
    <property type="entry name" value="Glycos_transf_2"/>
    <property type="match status" value="1"/>
</dbReference>
<evidence type="ECO:0000256" key="8">
    <source>
        <dbReference type="ARBA" id="ARBA00022723"/>
    </source>
</evidence>
<sequence length="599" mass="68930">MAKKEVKKSVVSKNKGKGRSLYISISFFILILAIGAFYYFKNKSGNIEISKKISSGRQYTQDQPFIPDIDKVKNGNLKTLLQRLNFNIGGSGDYGGSVELTESEQKLDRDTFVQNYFSLVASDKLSINRRLEDYRNPKCKDRAKNNYEGSDTIKPVSIIITFHNEAFSTLLRTLHSIINRSNLSLIEEVILVDDLSEKDWLMEPLVEYVSLLPIEVQIVRMPERSGLIKTRLEAVKHAKGEILLFLDSHIEVTEGWLEPLISRIDDKNFRIVSPVIDVIEEHEFNYLPQTAHLAGSYDWFMSYKWQKMPKHLNGPHLSDPSKPIKTPTIAGGLFAVNKNLFIKYGSYDSAMRVWGGENLEISFRTWMCGGTLEIDPCSRISHVFRDHSPYTFPGGVDEVIYTNLGRVSKIWMDEYKQFFFKYVAFARNLNLGDIEERKKLREELNCKDFTWYLKNIFPESLTPYDSETFGNVQLEGSNDCLVVLEKSPEGSKVSLHPCNNEVREQLWVYTTRGQLRQHNHCLVTIKDGDNKFIKTTIRECENVIDDPEEGLEYDKDTLTIRHKILNKCLSSHGEKIVFGDCGEEGLLQKWTMTEFNRTI</sequence>
<dbReference type="GO" id="GO:0046872">
    <property type="term" value="F:metal ion binding"/>
    <property type="evidence" value="ECO:0007669"/>
    <property type="project" value="UniProtKB-KW"/>
</dbReference>
<evidence type="ECO:0000256" key="2">
    <source>
        <dbReference type="ARBA" id="ARBA00004323"/>
    </source>
</evidence>
<evidence type="ECO:0000256" key="4">
    <source>
        <dbReference type="ARBA" id="ARBA00005680"/>
    </source>
</evidence>
<dbReference type="GO" id="GO:0006493">
    <property type="term" value="P:protein O-linked glycosylation"/>
    <property type="evidence" value="ECO:0007669"/>
    <property type="project" value="TreeGrafter"/>
</dbReference>
<name>A0A0N5BZT2_STREA</name>
<evidence type="ECO:0000256" key="14">
    <source>
        <dbReference type="ARBA" id="ARBA00023157"/>
    </source>
</evidence>
<protein>
    <recommendedName>
        <fullName evidence="17">Polypeptide N-acetylgalactosaminyltransferase</fullName>
        <ecNumber evidence="17">2.4.1.-</ecNumber>
    </recommendedName>
    <alternativeName>
        <fullName evidence="17">Protein-UDP acetylgalactosaminyltransferase</fullName>
    </alternativeName>
</protein>
<keyword evidence="15" id="KW-0325">Glycoprotein</keyword>
<dbReference type="PANTHER" id="PTHR11675:SF101">
    <property type="entry name" value="POLYPEPTIDE N-ACETYLGALACTOSAMINYLTRANSFERASE 5"/>
    <property type="match status" value="1"/>
</dbReference>
<keyword evidence="13 17" id="KW-0472">Membrane</keyword>
<comment type="similarity">
    <text evidence="4 17">Belongs to the glycosyltransferase 2 family. GalNAc-T subfamily.</text>
</comment>
<keyword evidence="5 17" id="KW-0328">Glycosyltransferase</keyword>
<keyword evidence="9 17" id="KW-0430">Lectin</keyword>
<dbReference type="InterPro" id="IPR029044">
    <property type="entry name" value="Nucleotide-diphossugar_trans"/>
</dbReference>
<dbReference type="PROSITE" id="PS50231">
    <property type="entry name" value="RICIN_B_LECTIN"/>
    <property type="match status" value="1"/>
</dbReference>
<comment type="pathway">
    <text evidence="3 17">Protein modification; protein glycosylation.</text>
</comment>
<dbReference type="WBParaSite" id="SPAL_0001127200.2">
    <property type="protein sequence ID" value="SPAL_0001127200.2"/>
    <property type="gene ID" value="SPAL_0001127200"/>
</dbReference>
<dbReference type="InterPro" id="IPR035992">
    <property type="entry name" value="Ricin_B-like_lectins"/>
</dbReference>
<keyword evidence="7 17" id="KW-0812">Transmembrane</keyword>
<dbReference type="SMART" id="SM00458">
    <property type="entry name" value="RICIN"/>
    <property type="match status" value="1"/>
</dbReference>
<keyword evidence="14 17" id="KW-1015">Disulfide bond</keyword>
<dbReference type="InterPro" id="IPR000772">
    <property type="entry name" value="Ricin_B_lectin"/>
</dbReference>
<dbReference type="STRING" id="174720.A0A0N5BZT2"/>
<evidence type="ECO:0000256" key="6">
    <source>
        <dbReference type="ARBA" id="ARBA00022679"/>
    </source>
</evidence>
<reference evidence="20" key="1">
    <citation type="submission" date="2017-02" db="UniProtKB">
        <authorList>
            <consortium name="WormBaseParasite"/>
        </authorList>
    </citation>
    <scope>IDENTIFICATION</scope>
</reference>
<accession>A0A0N5BZT2</accession>
<evidence type="ECO:0000256" key="9">
    <source>
        <dbReference type="ARBA" id="ARBA00022734"/>
    </source>
</evidence>